<sequence>MNFNTISVIGLGYIGLPTAAAFASRQKQVIGIDVNAHAVDTINRGEIHIVEPDLDRVVKTAVEEGFLRAATRPEPADAFLIAVPTPFEGDHQPDMSYVRAAAASVAPVLKKGDLVILESTSPVGATEQMAEWLAGERPDLSFPQQAGDASDIHIAYCPERVLPGQVMIELFKNDRVIGGMTATSSQRACDLYNLFLEGECVVTNARTAEMCKLTENSFRDVNIAFANELSLICAEQQINVWELIRLANRHPRVNILQPGPGVGGHCIAVDPWFIVAQNPQQSRLIRTAREVNDAKPHWVLEQVKQRVAECLMASDKRASDLKIACFGLAFKPDIDDLRESPAMQVTRLIADWHQGSTLVVEPHIHQLPEKLRDKVTLLALDDALQQADVLVMLVDHRQFKAIRPEAVQQSYIVDTKGVWR</sequence>
<feature type="active site" description="Proton donor/acceptor" evidence="3">
    <location>
        <position position="212"/>
    </location>
</feature>
<dbReference type="InterPro" id="IPR017476">
    <property type="entry name" value="UDP-Glc/GDP-Man"/>
</dbReference>
<organism evidence="5 6">
    <name type="scientific">Pantoea coffeiphila</name>
    <dbReference type="NCBI Taxonomy" id="1465635"/>
    <lineage>
        <taxon>Bacteria</taxon>
        <taxon>Pseudomonadati</taxon>
        <taxon>Pseudomonadota</taxon>
        <taxon>Gammaproteobacteria</taxon>
        <taxon>Enterobacterales</taxon>
        <taxon>Erwiniaceae</taxon>
        <taxon>Pantoea</taxon>
    </lineage>
</organism>
<evidence type="ECO:0000313" key="5">
    <source>
        <dbReference type="EMBL" id="PRD13028.1"/>
    </source>
</evidence>
<feature type="binding site" description="in chain A" evidence="3">
    <location>
        <position position="416"/>
    </location>
    <ligand>
        <name>UDP-N-acetyl-alpha-D-mannosaminouronate</name>
        <dbReference type="ChEBI" id="CHEBI:70731"/>
        <note>ligand shared between homodimeric partners</note>
    </ligand>
</feature>
<feature type="active site" description="Nucleophile" evidence="3">
    <location>
        <position position="266"/>
    </location>
</feature>
<feature type="binding site" description="in chain A" evidence="3">
    <location>
        <position position="212"/>
    </location>
    <ligand>
        <name>UDP-N-acetyl-alpha-D-mannosaminouronate</name>
        <dbReference type="ChEBI" id="CHEBI:70731"/>
        <note>ligand shared between homodimeric partners</note>
    </ligand>
</feature>
<keyword evidence="6" id="KW-1185">Reference proteome</keyword>
<feature type="binding site" description="in chain B" evidence="3">
    <location>
        <position position="338"/>
    </location>
    <ligand>
        <name>NAD(+)</name>
        <dbReference type="ChEBI" id="CHEBI:57540"/>
        <note>ligand shared between homodimeric partners</note>
    </ligand>
</feature>
<dbReference type="SUPFAM" id="SSF51735">
    <property type="entry name" value="NAD(P)-binding Rossmann-fold domains"/>
    <property type="match status" value="1"/>
</dbReference>
<gene>
    <name evidence="3" type="primary">wecC</name>
    <name evidence="5" type="ORF">CQW29_23325</name>
</gene>
<dbReference type="GO" id="GO:0009246">
    <property type="term" value="P:enterobacterial common antigen biosynthetic process"/>
    <property type="evidence" value="ECO:0007669"/>
    <property type="project" value="UniProtKB-UniRule"/>
</dbReference>
<evidence type="ECO:0000313" key="6">
    <source>
        <dbReference type="Proteomes" id="UP000239181"/>
    </source>
</evidence>
<feature type="binding site" description="in chain B" evidence="3">
    <location>
        <position position="252"/>
    </location>
    <ligand>
        <name>UDP-N-acetyl-alpha-D-mannosaminouronate</name>
        <dbReference type="ChEBI" id="CHEBI:70731"/>
        <note>ligand shared between homodimeric partners</note>
    </ligand>
</feature>
<dbReference type="FunFam" id="3.40.50.720:FF:000139">
    <property type="entry name" value="UDP-N-acetyl-D-mannosamine dehydrogenase"/>
    <property type="match status" value="1"/>
</dbReference>
<evidence type="ECO:0000256" key="1">
    <source>
        <dbReference type="ARBA" id="ARBA00023002"/>
    </source>
</evidence>
<dbReference type="NCBIfam" id="NF008286">
    <property type="entry name" value="PRK11064.1"/>
    <property type="match status" value="1"/>
</dbReference>
<keyword evidence="2 3" id="KW-0520">NAD</keyword>
<dbReference type="PIRSF" id="PIRSF000124">
    <property type="entry name" value="UDPglc_GDPman_dh"/>
    <property type="match status" value="1"/>
</dbReference>
<dbReference type="GO" id="GO:0051287">
    <property type="term" value="F:NAD binding"/>
    <property type="evidence" value="ECO:0007669"/>
    <property type="project" value="InterPro"/>
</dbReference>
<keyword evidence="1 3" id="KW-0560">Oxidoreductase</keyword>
<proteinExistence type="inferred from homology"/>
<dbReference type="PANTHER" id="PTHR43491">
    <property type="entry name" value="UDP-N-ACETYL-D-MANNOSAMINE DEHYDROGENASE"/>
    <property type="match status" value="1"/>
</dbReference>
<comment type="catalytic activity">
    <reaction evidence="3">
        <text>UDP-N-acetyl-alpha-D-mannosamine + 2 NAD(+) + H2O = UDP-N-acetyl-alpha-D-mannosaminouronate + 2 NADH + 3 H(+)</text>
        <dbReference type="Rhea" id="RHEA:25780"/>
        <dbReference type="ChEBI" id="CHEBI:15377"/>
        <dbReference type="ChEBI" id="CHEBI:15378"/>
        <dbReference type="ChEBI" id="CHEBI:57540"/>
        <dbReference type="ChEBI" id="CHEBI:57945"/>
        <dbReference type="ChEBI" id="CHEBI:68623"/>
        <dbReference type="ChEBI" id="CHEBI:70731"/>
        <dbReference type="EC" id="1.1.1.336"/>
    </reaction>
</comment>
<dbReference type="InterPro" id="IPR008927">
    <property type="entry name" value="6-PGluconate_DH-like_C_sf"/>
</dbReference>
<comment type="pathway">
    <text evidence="3">Bacterial outer membrane biogenesis; enterobacterial common antigen biosynthesis.</text>
</comment>
<dbReference type="GO" id="GO:0016628">
    <property type="term" value="F:oxidoreductase activity, acting on the CH-CH group of donors, NAD or NADP as acceptor"/>
    <property type="evidence" value="ECO:0007669"/>
    <property type="project" value="InterPro"/>
</dbReference>
<dbReference type="Pfam" id="PF03721">
    <property type="entry name" value="UDPG_MGDP_dh_N"/>
    <property type="match status" value="1"/>
</dbReference>
<dbReference type="InterPro" id="IPR032891">
    <property type="entry name" value="WecC"/>
</dbReference>
<dbReference type="RefSeq" id="WP_105595135.1">
    <property type="nucleotide sequence ID" value="NZ_PDET01000023.1"/>
</dbReference>
<feature type="binding site" description="in chain A" evidence="3">
    <location>
        <position position="219"/>
    </location>
    <ligand>
        <name>UDP-N-acetyl-alpha-D-mannosaminouronate</name>
        <dbReference type="ChEBI" id="CHEBI:70731"/>
        <note>ligand shared between homodimeric partners</note>
    </ligand>
</feature>
<feature type="binding site" description="in chain A" evidence="3">
    <location>
        <position position="33"/>
    </location>
    <ligand>
        <name>NAD(+)</name>
        <dbReference type="ChEBI" id="CHEBI:57540"/>
        <note>ligand shared between homodimeric partners</note>
    </ligand>
</feature>
<feature type="binding site" description="in chain A" evidence="3">
    <location>
        <position position="14"/>
    </location>
    <ligand>
        <name>NAD(+)</name>
        <dbReference type="ChEBI" id="CHEBI:57540"/>
        <note>ligand shared between homodimeric partners</note>
    </ligand>
</feature>
<dbReference type="EMBL" id="PDET01000023">
    <property type="protein sequence ID" value="PRD13028.1"/>
    <property type="molecule type" value="Genomic_DNA"/>
</dbReference>
<dbReference type="AlphaFoldDB" id="A0A2S9I5F4"/>
<dbReference type="NCBIfam" id="TIGR03026">
    <property type="entry name" value="NDP-sugDHase"/>
    <property type="match status" value="1"/>
</dbReference>
<dbReference type="Pfam" id="PF00984">
    <property type="entry name" value="UDPG_MGDP_dh"/>
    <property type="match status" value="1"/>
</dbReference>
<comment type="subunit">
    <text evidence="3">Homodimer.</text>
</comment>
<feature type="binding site" description="in chain B" evidence="3">
    <location>
        <position position="250"/>
    </location>
    <ligand>
        <name>UDP-N-acetyl-alpha-D-mannosaminouronate</name>
        <dbReference type="ChEBI" id="CHEBI:70731"/>
        <note>ligand shared between homodimeric partners</note>
    </ligand>
</feature>
<dbReference type="OrthoDB" id="9803238at2"/>
<dbReference type="SUPFAM" id="SSF48179">
    <property type="entry name" value="6-phosphogluconate dehydrogenase C-terminal domain-like"/>
    <property type="match status" value="1"/>
</dbReference>
<dbReference type="InterPro" id="IPR036291">
    <property type="entry name" value="NAD(P)-bd_dom_sf"/>
</dbReference>
<dbReference type="UniPathway" id="UPA00566"/>
<dbReference type="FunFam" id="3.40.50.720:FF:000235">
    <property type="entry name" value="UDP-N-acetyl-D-mannosamine dehydrogenase"/>
    <property type="match status" value="1"/>
</dbReference>
<dbReference type="InterPro" id="IPR036220">
    <property type="entry name" value="UDP-Glc/GDP-Man_DH_C_sf"/>
</dbReference>
<evidence type="ECO:0000256" key="2">
    <source>
        <dbReference type="ARBA" id="ARBA00023027"/>
    </source>
</evidence>
<reference evidence="5 6" key="1">
    <citation type="submission" date="2017-10" db="EMBL/GenBank/DDBJ databases">
        <title>Draft genome of two endophytic bacteria isolated from 'guarana' Paullinia cupana (Mart.) Ducke.</title>
        <authorList>
            <person name="Siqueira K.A."/>
            <person name="Liotti R.G."/>
            <person name="Mendes T.A."/>
            <person name="Soares M.A."/>
        </authorList>
    </citation>
    <scope>NUCLEOTIDE SEQUENCE [LARGE SCALE GENOMIC DNA]</scope>
    <source>
        <strain evidence="5 6">342</strain>
    </source>
</reference>
<dbReference type="Gene3D" id="3.40.50.720">
    <property type="entry name" value="NAD(P)-binding Rossmann-like Domain"/>
    <property type="match status" value="2"/>
</dbReference>
<dbReference type="InterPro" id="IPR028359">
    <property type="entry name" value="UDP_ManNAc/GlcNAc_DH"/>
</dbReference>
<name>A0A2S9I5F4_9GAMM</name>
<feature type="binding site" description="in chain A" evidence="3">
    <location>
        <position position="160"/>
    </location>
    <ligand>
        <name>UDP-N-acetyl-alpha-D-mannosaminouronate</name>
        <dbReference type="ChEBI" id="CHEBI:70731"/>
        <note>ligand shared between homodimeric partners</note>
    </ligand>
</feature>
<feature type="binding site" description="in chain A" evidence="3">
    <location>
        <position position="85"/>
    </location>
    <ligand>
        <name>NAD(+)</name>
        <dbReference type="ChEBI" id="CHEBI:57540"/>
        <note>ligand shared between homodimeric partners</note>
    </ligand>
</feature>
<feature type="binding site" description="in chain A" evidence="3">
    <location>
        <position position="161"/>
    </location>
    <ligand>
        <name>UDP-N-acetyl-alpha-D-mannosaminouronate</name>
        <dbReference type="ChEBI" id="CHEBI:70731"/>
        <note>ligand shared between homodimeric partners</note>
    </ligand>
</feature>
<dbReference type="SUPFAM" id="SSF52413">
    <property type="entry name" value="UDP-glucose/GDP-mannose dehydrogenase C-terminal domain"/>
    <property type="match status" value="1"/>
</dbReference>
<feature type="binding site" description="in chain A" evidence="3">
    <location>
        <position position="263"/>
    </location>
    <ligand>
        <name>UDP-N-acetyl-alpha-D-mannosaminouronate</name>
        <dbReference type="ChEBI" id="CHEBI:70731"/>
        <note>ligand shared between homodimeric partners</note>
    </ligand>
</feature>
<dbReference type="Pfam" id="PF03720">
    <property type="entry name" value="UDPG_MGDP_dh_C"/>
    <property type="match status" value="1"/>
</dbReference>
<protein>
    <recommendedName>
        <fullName evidence="3">UDP-N-acetyl-D-mannosamine dehydrogenase</fullName>
        <ecNumber evidence="3">1.1.1.336</ecNumber>
    </recommendedName>
    <alternativeName>
        <fullName evidence="3">UDP-ManNAc 6-dehydrogenase</fullName>
    </alternativeName>
</protein>
<feature type="binding site" description="in chain A" evidence="3">
    <location>
        <position position="216"/>
    </location>
    <ligand>
        <name>UDP-N-acetyl-alpha-D-mannosaminouronate</name>
        <dbReference type="ChEBI" id="CHEBI:70731"/>
        <note>ligand shared between homodimeric partners</note>
    </ligand>
</feature>
<dbReference type="EC" id="1.1.1.336" evidence="3"/>
<feature type="binding site" description="in chain A" evidence="3">
    <location>
        <position position="330"/>
    </location>
    <ligand>
        <name>UDP-N-acetyl-alpha-D-mannosaminouronate</name>
        <dbReference type="ChEBI" id="CHEBI:70731"/>
        <note>ligand shared between homodimeric partners</note>
    </ligand>
</feature>
<feature type="binding site" description="in chain A" evidence="3">
    <location>
        <position position="13"/>
    </location>
    <ligand>
        <name>NAD(+)</name>
        <dbReference type="ChEBI" id="CHEBI:57540"/>
        <note>ligand shared between homodimeric partners</note>
    </ligand>
</feature>
<dbReference type="HAMAP" id="MF_02029">
    <property type="entry name" value="WecC_RffD"/>
    <property type="match status" value="1"/>
</dbReference>
<dbReference type="PANTHER" id="PTHR43491:SF1">
    <property type="entry name" value="UDP-N-ACETYL-D-MANNOSAMINE DEHYDROGENASE"/>
    <property type="match status" value="1"/>
</dbReference>
<comment type="similarity">
    <text evidence="3">Belongs to the UDP-glucose/GDP-mannose dehydrogenase family. WecC subfamily.</text>
</comment>
<dbReference type="InterPro" id="IPR014026">
    <property type="entry name" value="UDP-Glc/GDP-Man_DH_dimer"/>
</dbReference>
<evidence type="ECO:0000256" key="3">
    <source>
        <dbReference type="HAMAP-Rule" id="MF_02029"/>
    </source>
</evidence>
<dbReference type="Gene3D" id="1.20.5.100">
    <property type="entry name" value="Cytochrome c1, transmembrane anchor, C-terminal"/>
    <property type="match status" value="1"/>
</dbReference>
<dbReference type="GO" id="GO:0089714">
    <property type="term" value="F:UDP-N-acetyl-D-mannosamine dehydrogenase activity"/>
    <property type="evidence" value="ECO:0007669"/>
    <property type="project" value="UniProtKB-UniRule"/>
</dbReference>
<dbReference type="Proteomes" id="UP000239181">
    <property type="component" value="Unassembled WGS sequence"/>
</dbReference>
<dbReference type="PIRSF" id="PIRSF500136">
    <property type="entry name" value="UDP_ManNAc_DH"/>
    <property type="match status" value="1"/>
</dbReference>
<feature type="domain" description="UDP-glucose/GDP-mannose dehydrogenase C-terminal" evidence="4">
    <location>
        <begin position="324"/>
        <end position="420"/>
    </location>
</feature>
<comment type="function">
    <text evidence="3">Catalyzes the four-electron oxidation of UDP-N-acetyl-D-mannosamine (UDP-ManNAc), reducing NAD(+) and releasing UDP-N-acetylmannosaminuronic acid (UDP-ManNAcA).</text>
</comment>
<comment type="caution">
    <text evidence="5">The sequence shown here is derived from an EMBL/GenBank/DDBJ whole genome shotgun (WGS) entry which is preliminary data.</text>
</comment>
<dbReference type="InterPro" id="IPR014027">
    <property type="entry name" value="UDP-Glc/GDP-Man_DH_C"/>
</dbReference>
<evidence type="ECO:0000259" key="4">
    <source>
        <dbReference type="SMART" id="SM00984"/>
    </source>
</evidence>
<feature type="binding site" description="in chain A" evidence="3">
    <location>
        <position position="126"/>
    </location>
    <ligand>
        <name>NAD(+)</name>
        <dbReference type="ChEBI" id="CHEBI:57540"/>
        <note>ligand shared between homodimeric partners</note>
    </ligand>
</feature>
<feature type="binding site" description="in chain A" evidence="3">
    <location>
        <position position="331"/>
    </location>
    <ligand>
        <name>UDP-N-acetyl-alpha-D-mannosaminouronate</name>
        <dbReference type="ChEBI" id="CHEBI:70731"/>
        <note>ligand shared between homodimeric partners</note>
    </ligand>
</feature>
<accession>A0A2S9I5F4</accession>
<dbReference type="InterPro" id="IPR001732">
    <property type="entry name" value="UDP-Glc/GDP-Man_DH_N"/>
</dbReference>
<dbReference type="SMART" id="SM00984">
    <property type="entry name" value="UDPG_MGDP_dh_C"/>
    <property type="match status" value="1"/>
</dbReference>